<dbReference type="RefSeq" id="WP_046057519.1">
    <property type="nucleotide sequence ID" value="NZ_CAVLFI010000003.1"/>
</dbReference>
<evidence type="ECO:0000259" key="1">
    <source>
        <dbReference type="Pfam" id="PF02589"/>
    </source>
</evidence>
<dbReference type="InterPro" id="IPR003741">
    <property type="entry name" value="LUD_dom"/>
</dbReference>
<organism evidence="2 3">
    <name type="scientific">Clostridium butyricum</name>
    <dbReference type="NCBI Taxonomy" id="1492"/>
    <lineage>
        <taxon>Bacteria</taxon>
        <taxon>Bacillati</taxon>
        <taxon>Bacillota</taxon>
        <taxon>Clostridia</taxon>
        <taxon>Eubacteriales</taxon>
        <taxon>Clostridiaceae</taxon>
        <taxon>Clostridium</taxon>
    </lineage>
</organism>
<evidence type="ECO:0000313" key="3">
    <source>
        <dbReference type="Proteomes" id="UP000238081"/>
    </source>
</evidence>
<proteinExistence type="predicted"/>
<name>A0A2S7FCT0_CLOBU</name>
<protein>
    <recommendedName>
        <fullName evidence="1">LUD domain-containing protein</fullName>
    </recommendedName>
</protein>
<dbReference type="Proteomes" id="UP000238081">
    <property type="component" value="Unassembled WGS sequence"/>
</dbReference>
<accession>A0A2S7FCT0</accession>
<dbReference type="PANTHER" id="PTHR36179">
    <property type="entry name" value="LUD_DOM DOMAIN-CONTAINING PROTEIN"/>
    <property type="match status" value="1"/>
</dbReference>
<evidence type="ECO:0000313" key="2">
    <source>
        <dbReference type="EMBL" id="PPV16237.1"/>
    </source>
</evidence>
<reference evidence="2 3" key="1">
    <citation type="submission" date="2016-01" db="EMBL/GenBank/DDBJ databases">
        <title>Characterization of the Clostridium difficile lineages that are prevalent in Hong Kong and China.</title>
        <authorList>
            <person name="Kwok J.S.-L."/>
            <person name="Lam W.-Y."/>
            <person name="Ip M."/>
            <person name="Chan T.-F."/>
            <person name="Hawkey P.M."/>
            <person name="Tsui S.K.-W."/>
        </authorList>
    </citation>
    <scope>NUCLEOTIDE SEQUENCE [LARGE SCALE GENOMIC DNA]</scope>
    <source>
        <strain evidence="2 3">300064</strain>
    </source>
</reference>
<comment type="caution">
    <text evidence="2">The sequence shown here is derived from an EMBL/GenBank/DDBJ whole genome shotgun (WGS) entry which is preliminary data.</text>
</comment>
<dbReference type="EMBL" id="LRDH01000088">
    <property type="protein sequence ID" value="PPV16237.1"/>
    <property type="molecule type" value="Genomic_DNA"/>
</dbReference>
<sequence>MNISKLLDNLKREGFTVSFFENNDSAVKYLDSQLNKKTIGFGGSKTLEELNLFETLSINNEVYWHWRQPQQEARSNSQTAQVYISSANAIAETGEIINIDGSGNRISSIMYGHEKVYIIAGVNKVEETFEKALWRARNIAAPLNAKRLGLKTPCAVSKEMKCYDCSSPDRICCGVSVLIKKMNGIKEMEVILINEQIGY</sequence>
<gene>
    <name evidence="2" type="ORF">AWN73_10220</name>
</gene>
<dbReference type="Pfam" id="PF02589">
    <property type="entry name" value="LUD_dom"/>
    <property type="match status" value="1"/>
</dbReference>
<dbReference type="PANTHER" id="PTHR36179:SF2">
    <property type="entry name" value="LUD DOMAIN-CONTAINING PROTEIN"/>
    <property type="match status" value="1"/>
</dbReference>
<feature type="domain" description="LUD" evidence="1">
    <location>
        <begin position="4"/>
        <end position="193"/>
    </location>
</feature>
<dbReference type="AlphaFoldDB" id="A0A2S7FCT0"/>